<feature type="region of interest" description="Disordered" evidence="1">
    <location>
        <begin position="426"/>
        <end position="448"/>
    </location>
</feature>
<protein>
    <submittedName>
        <fullName evidence="2">Uncharacterized protein</fullName>
    </submittedName>
</protein>
<reference evidence="2" key="2">
    <citation type="submission" date="2022-01" db="EMBL/GenBank/DDBJ databases">
        <authorList>
            <person name="Yamashiro T."/>
            <person name="Shiraishi A."/>
            <person name="Satake H."/>
            <person name="Nakayama K."/>
        </authorList>
    </citation>
    <scope>NUCLEOTIDE SEQUENCE</scope>
</reference>
<feature type="compositionally biased region" description="Pro residues" evidence="1">
    <location>
        <begin position="247"/>
        <end position="264"/>
    </location>
</feature>
<evidence type="ECO:0000256" key="1">
    <source>
        <dbReference type="SAM" id="MobiDB-lite"/>
    </source>
</evidence>
<name>A0ABQ5DKJ4_9ASTR</name>
<feature type="compositionally biased region" description="Basic and acidic residues" evidence="1">
    <location>
        <begin position="12"/>
        <end position="29"/>
    </location>
</feature>
<evidence type="ECO:0000313" key="2">
    <source>
        <dbReference type="EMBL" id="GJT39123.1"/>
    </source>
</evidence>
<dbReference type="EMBL" id="BQNB010015361">
    <property type="protein sequence ID" value="GJT39123.1"/>
    <property type="molecule type" value="Genomic_DNA"/>
</dbReference>
<feature type="region of interest" description="Disordered" evidence="1">
    <location>
        <begin position="1"/>
        <end position="116"/>
    </location>
</feature>
<organism evidence="2 3">
    <name type="scientific">Tanacetum coccineum</name>
    <dbReference type="NCBI Taxonomy" id="301880"/>
    <lineage>
        <taxon>Eukaryota</taxon>
        <taxon>Viridiplantae</taxon>
        <taxon>Streptophyta</taxon>
        <taxon>Embryophyta</taxon>
        <taxon>Tracheophyta</taxon>
        <taxon>Spermatophyta</taxon>
        <taxon>Magnoliopsida</taxon>
        <taxon>eudicotyledons</taxon>
        <taxon>Gunneridae</taxon>
        <taxon>Pentapetalae</taxon>
        <taxon>asterids</taxon>
        <taxon>campanulids</taxon>
        <taxon>Asterales</taxon>
        <taxon>Asteraceae</taxon>
        <taxon>Asteroideae</taxon>
        <taxon>Anthemideae</taxon>
        <taxon>Anthemidinae</taxon>
        <taxon>Tanacetum</taxon>
    </lineage>
</organism>
<accession>A0ABQ5DKJ4</accession>
<feature type="compositionally biased region" description="Acidic residues" evidence="1">
    <location>
        <begin position="52"/>
        <end position="96"/>
    </location>
</feature>
<reference evidence="2" key="1">
    <citation type="journal article" date="2022" name="Int. J. Mol. Sci.">
        <title>Draft Genome of Tanacetum Coccineum: Genomic Comparison of Closely Related Tanacetum-Family Plants.</title>
        <authorList>
            <person name="Yamashiro T."/>
            <person name="Shiraishi A."/>
            <person name="Nakayama K."/>
            <person name="Satake H."/>
        </authorList>
    </citation>
    <scope>NUCLEOTIDE SEQUENCE</scope>
</reference>
<evidence type="ECO:0000313" key="3">
    <source>
        <dbReference type="Proteomes" id="UP001151760"/>
    </source>
</evidence>
<comment type="caution">
    <text evidence="2">The sequence shown here is derived from an EMBL/GenBank/DDBJ whole genome shotgun (WGS) entry which is preliminary data.</text>
</comment>
<keyword evidence="3" id="KW-1185">Reference proteome</keyword>
<dbReference type="Proteomes" id="UP001151760">
    <property type="component" value="Unassembled WGS sequence"/>
</dbReference>
<sequence length="448" mass="48934">MENQALLSPEFVPKHVYPEFKPPKDEVFPAKEQPLPVAVSPTADSPGYIADFDPEEDPEEDPTDYPVDGGDDDDGDDESSDNDEDDDDVEEDEDEKEEHPTSADSIPPPVHGVNARMSIRDEPPIPFWSKAEISRLLAIPSPPPSPLSPWSSPIPQIPSPPLPVLATLPVSPPLSVSPPPLPASPTYPLRFRAAMIRQRAESPSTSHSLQLPPPIILSHTRASMAMIGVVAPSTHTLASQSETSPSGTPPLLPIPLPTPLPPLLLPSTDHRADRPEVCLPPQKRLCIALGPRYRSERAHLLLLLDQLEDEILVDMPGAPATDETELSRRMTNLVTTVRQDTDEIYRRLDEAQEAKVTEIAALPATDHARQAQLVETLRLVSTMQTQKMSPKRTTRANPADTTATTYMTNAQLKAMIDQGVTDALAARDADRSTNGDDSHNSRMGVRRT</sequence>
<feature type="region of interest" description="Disordered" evidence="1">
    <location>
        <begin position="235"/>
        <end position="269"/>
    </location>
</feature>
<gene>
    <name evidence="2" type="ORF">Tco_0938988</name>
</gene>
<feature type="compositionally biased region" description="Basic and acidic residues" evidence="1">
    <location>
        <begin position="426"/>
        <end position="440"/>
    </location>
</feature>
<proteinExistence type="predicted"/>